<organism evidence="1 2">
    <name type="scientific">Ixodes persulcatus</name>
    <name type="common">Taiga tick</name>
    <dbReference type="NCBI Taxonomy" id="34615"/>
    <lineage>
        <taxon>Eukaryota</taxon>
        <taxon>Metazoa</taxon>
        <taxon>Ecdysozoa</taxon>
        <taxon>Arthropoda</taxon>
        <taxon>Chelicerata</taxon>
        <taxon>Arachnida</taxon>
        <taxon>Acari</taxon>
        <taxon>Parasitiformes</taxon>
        <taxon>Ixodida</taxon>
        <taxon>Ixodoidea</taxon>
        <taxon>Ixodidae</taxon>
        <taxon>Ixodinae</taxon>
        <taxon>Ixodes</taxon>
    </lineage>
</organism>
<sequence>MSDTRTLATRPLFLLFLCSIEGLGSSSINFSKRNPTLAFCSRYKCCPQGSSQARMDCSDRNVTTFVDAVFPSGVQMLSLKHNGIKKVEAQAFVASTKVVHLDLSYNKIDSLETGSLSNLSGLSSVDLSHNHLWKINSRAFQGLGTLVRLDLGYNQLQTLYDDDFSELEHLEELDLGHNPLGHLSGRCFQFLRNLKVLSFNSVGHTHLSPDVFAHVRSLTRLSLVGNGFRSLPAAALQGLYDLRSLDVSQNPLTHVGATCLRELPSLRTLQLNDMYQLTSVDEFAFGNLPGLKELYLNYNPKLSSIHKDAFRSFSHSQFVQLDELYLRQTALQTLSSRMQDWGQLAVVDLAENPWNCDCRLRWMAHLTVKTVAEHQFRCAHPPSLRGRLIQDLAAQQFSCDEPSLSELSTSIAMLCVMLFASCATVLGVLVYHQCTPTEKPDYSRVWPSDSGV</sequence>
<protein>
    <submittedName>
        <fullName evidence="1">Uncharacterized protein</fullName>
    </submittedName>
</protein>
<dbReference type="Proteomes" id="UP000805193">
    <property type="component" value="Unassembled WGS sequence"/>
</dbReference>
<gene>
    <name evidence="1" type="ORF">HPB47_017402</name>
</gene>
<comment type="caution">
    <text evidence="1">The sequence shown here is derived from an EMBL/GenBank/DDBJ whole genome shotgun (WGS) entry which is preliminary data.</text>
</comment>
<keyword evidence="2" id="KW-1185">Reference proteome</keyword>
<evidence type="ECO:0000313" key="2">
    <source>
        <dbReference type="Proteomes" id="UP000805193"/>
    </source>
</evidence>
<proteinExistence type="predicted"/>
<dbReference type="EMBL" id="JABSTQ010006309">
    <property type="protein sequence ID" value="KAG0437524.1"/>
    <property type="molecule type" value="Genomic_DNA"/>
</dbReference>
<evidence type="ECO:0000313" key="1">
    <source>
        <dbReference type="EMBL" id="KAG0437524.1"/>
    </source>
</evidence>
<accession>A0AC60QPA6</accession>
<name>A0AC60QPA6_IXOPE</name>
<reference evidence="1 2" key="1">
    <citation type="journal article" date="2020" name="Cell">
        <title>Large-Scale Comparative Analyses of Tick Genomes Elucidate Their Genetic Diversity and Vector Capacities.</title>
        <authorList>
            <consortium name="Tick Genome and Microbiome Consortium (TIGMIC)"/>
            <person name="Jia N."/>
            <person name="Wang J."/>
            <person name="Shi W."/>
            <person name="Du L."/>
            <person name="Sun Y."/>
            <person name="Zhan W."/>
            <person name="Jiang J.F."/>
            <person name="Wang Q."/>
            <person name="Zhang B."/>
            <person name="Ji P."/>
            <person name="Bell-Sakyi L."/>
            <person name="Cui X.M."/>
            <person name="Yuan T.T."/>
            <person name="Jiang B.G."/>
            <person name="Yang W.F."/>
            <person name="Lam T.T."/>
            <person name="Chang Q.C."/>
            <person name="Ding S.J."/>
            <person name="Wang X.J."/>
            <person name="Zhu J.G."/>
            <person name="Ruan X.D."/>
            <person name="Zhao L."/>
            <person name="Wei J.T."/>
            <person name="Ye R.Z."/>
            <person name="Que T.C."/>
            <person name="Du C.H."/>
            <person name="Zhou Y.H."/>
            <person name="Cheng J.X."/>
            <person name="Dai P.F."/>
            <person name="Guo W.B."/>
            <person name="Han X.H."/>
            <person name="Huang E.J."/>
            <person name="Li L.F."/>
            <person name="Wei W."/>
            <person name="Gao Y.C."/>
            <person name="Liu J.Z."/>
            <person name="Shao H.Z."/>
            <person name="Wang X."/>
            <person name="Wang C.C."/>
            <person name="Yang T.C."/>
            <person name="Huo Q.B."/>
            <person name="Li W."/>
            <person name="Chen H.Y."/>
            <person name="Chen S.E."/>
            <person name="Zhou L.G."/>
            <person name="Ni X.B."/>
            <person name="Tian J.H."/>
            <person name="Sheng Y."/>
            <person name="Liu T."/>
            <person name="Pan Y.S."/>
            <person name="Xia L.Y."/>
            <person name="Li J."/>
            <person name="Zhao F."/>
            <person name="Cao W.C."/>
        </authorList>
    </citation>
    <scope>NUCLEOTIDE SEQUENCE [LARGE SCALE GENOMIC DNA]</scope>
    <source>
        <strain evidence="1">Iper-2018</strain>
    </source>
</reference>